<evidence type="ECO:0000313" key="1">
    <source>
        <dbReference type="EMBL" id="ABX80757.1"/>
    </source>
</evidence>
<accession>A9NEH7</accession>
<proteinExistence type="predicted"/>
<dbReference type="HOGENOM" id="CLU_327248_0_0_14"/>
<dbReference type="PROSITE" id="PS51257">
    <property type="entry name" value="PROKAR_LIPOPROTEIN"/>
    <property type="match status" value="1"/>
</dbReference>
<dbReference type="EMBL" id="CP000896">
    <property type="protein sequence ID" value="ABX80757.1"/>
    <property type="molecule type" value="Genomic_DNA"/>
</dbReference>
<organism evidence="1 2">
    <name type="scientific">Acholeplasma laidlawii (strain PG-8A)</name>
    <dbReference type="NCBI Taxonomy" id="441768"/>
    <lineage>
        <taxon>Bacteria</taxon>
        <taxon>Bacillati</taxon>
        <taxon>Mycoplasmatota</taxon>
        <taxon>Mollicutes</taxon>
        <taxon>Acholeplasmatales</taxon>
        <taxon>Acholeplasmataceae</taxon>
        <taxon>Acholeplasma</taxon>
    </lineage>
</organism>
<dbReference type="KEGG" id="acl:ACL_0131"/>
<keyword evidence="2" id="KW-1185">Reference proteome</keyword>
<gene>
    <name evidence="1" type="ordered locus">ACL_0131</name>
</gene>
<protein>
    <submittedName>
        <fullName evidence="1">Hypothetical surface-anchored protein</fullName>
    </submittedName>
</protein>
<dbReference type="Proteomes" id="UP000008558">
    <property type="component" value="Chromosome"/>
</dbReference>
<dbReference type="AlphaFoldDB" id="A9NEH7"/>
<name>A9NEH7_ACHLI</name>
<reference evidence="1 2" key="1">
    <citation type="journal article" date="2011" name="J. Bacteriol.">
        <title>Complete genome and proteome of Acholeplasma laidlawii.</title>
        <authorList>
            <person name="Lazarev V.N."/>
            <person name="Levitskii S.A."/>
            <person name="Basovskii Y.I."/>
            <person name="Chukin M.M."/>
            <person name="Akopian T.A."/>
            <person name="Vereshchagin V.V."/>
            <person name="Kostrjukova E.S."/>
            <person name="Kovaleva G.Y."/>
            <person name="Kazanov M.D."/>
            <person name="Malko D.B."/>
            <person name="Vitreschak A.G."/>
            <person name="Sernova N.V."/>
            <person name="Gelfand M.S."/>
            <person name="Demina I.A."/>
            <person name="Serebryakova M.V."/>
            <person name="Galyamina M.A."/>
            <person name="Vtyurin N.N."/>
            <person name="Rogov S.I."/>
            <person name="Alexeev D.G."/>
            <person name="Ladygina V.G."/>
            <person name="Govorun V.M."/>
        </authorList>
    </citation>
    <scope>NUCLEOTIDE SEQUENCE [LARGE SCALE GENOMIC DNA]</scope>
    <source>
        <strain evidence="1 2">PG-8A</strain>
    </source>
</reference>
<evidence type="ECO:0000313" key="2">
    <source>
        <dbReference type="Proteomes" id="UP000008558"/>
    </source>
</evidence>
<sequence length="879" mass="100790">MIMRKFIYVSVTIFILFLTGCSNDSNRYKFSYDLMMDNYTDFIEISTFTPSSNEGVKFIQIIVTIKDGDALLDDVEITYSLKHYSNFFDNNTTTSHTHTYTLNSNLTINVPRFSDQTTVKITSIKGKILTNISREIDYEKSEEIKLQLESKLTPFLDATELSIETKIALTISGQTFNESVFINIRQSPFYLSSFSNNQGIIINESNNSYILTEVGRFESLNYYRLIDQFDSIDEVDSMPDTNIGIVLSDDFFYSFEDDMYTLTGDTKTILRQLITDENTMNAFLNVYKENTLTVTIKVNDYSYTETVKLNFEGGSIMVSMTYDTSTFSEANLNNYVQMPPLNPDLIAHSTDVSQTVKDQLFVSGTTNYYRVELTADLYAFEIDSSFDMTFYTLDGTLVQFDKSTDPLYAEHKNIYNITEGTYILAISSRADFIKLYDFRIFPLNSYKTIGDQLNPILLTEDAINVEIEGLYDYVILAVEAPEGGLLTLSPNKASNLFIYRYISADHLDSSNLNHKEGKPIYISLTPGINKFRVSSWYVETILFEIDLHGVTWHDGITLTDSYSDEFIVTSRNGSNDFTFKMDNDGYFVIDILLDEMLSFPRYGYSAYISKSNDLGVYRSYTSFSITETQTKIYLTKGDYALRVPTILSYKIKSSRDVPTNLTSDTLTPYDTTNLSNTLMNRNINSYDTYNWYPQNIKKLHFSLSKADYVYIDLYYPNELVLLDSLGNVINLYDPSSLLLYLEAETYTLYFKENDMHQTIKIAVQVYIVDDPLVALDDSFMDSLTTINWKEDFEFKLDYLGDSDYASFVLLNDAKVQIYSSKSVNITIFNEQGKLIRSYSSTSLTLDLTSGTYYFRVSYGVFYTPPIGTIHTFRLDKLDA</sequence>